<name>A0A6G1JVV8_9PLEO</name>
<keyword evidence="3" id="KW-1185">Reference proteome</keyword>
<evidence type="ECO:0000313" key="3">
    <source>
        <dbReference type="Proteomes" id="UP000799428"/>
    </source>
</evidence>
<evidence type="ECO:0000313" key="2">
    <source>
        <dbReference type="EMBL" id="KAF2704678.1"/>
    </source>
</evidence>
<keyword evidence="1" id="KW-0812">Transmembrane</keyword>
<evidence type="ECO:0000256" key="1">
    <source>
        <dbReference type="SAM" id="Phobius"/>
    </source>
</evidence>
<accession>A0A6G1JVV8</accession>
<keyword evidence="1" id="KW-1133">Transmembrane helix</keyword>
<dbReference type="Proteomes" id="UP000799428">
    <property type="component" value="Unassembled WGS sequence"/>
</dbReference>
<keyword evidence="1" id="KW-0472">Membrane</keyword>
<organism evidence="2 3">
    <name type="scientific">Pleomassaria siparia CBS 279.74</name>
    <dbReference type="NCBI Taxonomy" id="1314801"/>
    <lineage>
        <taxon>Eukaryota</taxon>
        <taxon>Fungi</taxon>
        <taxon>Dikarya</taxon>
        <taxon>Ascomycota</taxon>
        <taxon>Pezizomycotina</taxon>
        <taxon>Dothideomycetes</taxon>
        <taxon>Pleosporomycetidae</taxon>
        <taxon>Pleosporales</taxon>
        <taxon>Pleomassariaceae</taxon>
        <taxon>Pleomassaria</taxon>
    </lineage>
</organism>
<feature type="transmembrane region" description="Helical" evidence="1">
    <location>
        <begin position="75"/>
        <end position="101"/>
    </location>
</feature>
<reference evidence="2" key="1">
    <citation type="journal article" date="2020" name="Stud. Mycol.">
        <title>101 Dothideomycetes genomes: a test case for predicting lifestyles and emergence of pathogens.</title>
        <authorList>
            <person name="Haridas S."/>
            <person name="Albert R."/>
            <person name="Binder M."/>
            <person name="Bloem J."/>
            <person name="Labutti K."/>
            <person name="Salamov A."/>
            <person name="Andreopoulos B."/>
            <person name="Baker S."/>
            <person name="Barry K."/>
            <person name="Bills G."/>
            <person name="Bluhm B."/>
            <person name="Cannon C."/>
            <person name="Castanera R."/>
            <person name="Culley D."/>
            <person name="Daum C."/>
            <person name="Ezra D."/>
            <person name="Gonzalez J."/>
            <person name="Henrissat B."/>
            <person name="Kuo A."/>
            <person name="Liang C."/>
            <person name="Lipzen A."/>
            <person name="Lutzoni F."/>
            <person name="Magnuson J."/>
            <person name="Mondo S."/>
            <person name="Nolan M."/>
            <person name="Ohm R."/>
            <person name="Pangilinan J."/>
            <person name="Park H.-J."/>
            <person name="Ramirez L."/>
            <person name="Alfaro M."/>
            <person name="Sun H."/>
            <person name="Tritt A."/>
            <person name="Yoshinaga Y."/>
            <person name="Zwiers L.-H."/>
            <person name="Turgeon B."/>
            <person name="Goodwin S."/>
            <person name="Spatafora J."/>
            <person name="Crous P."/>
            <person name="Grigoriev I."/>
        </authorList>
    </citation>
    <scope>NUCLEOTIDE SEQUENCE</scope>
    <source>
        <strain evidence="2">CBS 279.74</strain>
    </source>
</reference>
<sequence>MSWSHILACTILKVEKLSSQIIIYDTILTPPLRFILPQSSTLNTTNRQPSDNPQFVYSMASGLLSLILSNPTENLVIVIGLILALSSVIVILQIIFTLLAYMQPTAEALEPTTLLSPVPMYLFAQGPDELTPLHLSETTNYFGVSSKPTNSSTISTTAQASFFTSPLGRVSEILKAPFRHLFTEIDSMATDWEKQMESIEEKDIHPNSSTCYNKAALGNFTCPWCVDDIFRSPR</sequence>
<dbReference type="AlphaFoldDB" id="A0A6G1JVV8"/>
<dbReference type="EMBL" id="MU005781">
    <property type="protein sequence ID" value="KAF2704678.1"/>
    <property type="molecule type" value="Genomic_DNA"/>
</dbReference>
<gene>
    <name evidence="2" type="ORF">K504DRAFT_109059</name>
</gene>
<protein>
    <submittedName>
        <fullName evidence="2">Uncharacterized protein</fullName>
    </submittedName>
</protein>
<proteinExistence type="predicted"/>